<evidence type="ECO:0000313" key="3">
    <source>
        <dbReference type="Proteomes" id="UP001302126"/>
    </source>
</evidence>
<accession>A0AAN6WU27</accession>
<feature type="signal peptide" evidence="1">
    <location>
        <begin position="1"/>
        <end position="19"/>
    </location>
</feature>
<dbReference type="InterPro" id="IPR021848">
    <property type="entry name" value="HODM_asu-like"/>
</dbReference>
<evidence type="ECO:0000313" key="2">
    <source>
        <dbReference type="EMBL" id="KAK4186282.1"/>
    </source>
</evidence>
<dbReference type="Proteomes" id="UP001302126">
    <property type="component" value="Unassembled WGS sequence"/>
</dbReference>
<keyword evidence="1" id="KW-0732">Signal</keyword>
<proteinExistence type="predicted"/>
<keyword evidence="3" id="KW-1185">Reference proteome</keyword>
<reference evidence="2" key="1">
    <citation type="journal article" date="2023" name="Mol. Phylogenet. Evol.">
        <title>Genome-scale phylogeny and comparative genomics of the fungal order Sordariales.</title>
        <authorList>
            <person name="Hensen N."/>
            <person name="Bonometti L."/>
            <person name="Westerberg I."/>
            <person name="Brannstrom I.O."/>
            <person name="Guillou S."/>
            <person name="Cros-Aarteil S."/>
            <person name="Calhoun S."/>
            <person name="Haridas S."/>
            <person name="Kuo A."/>
            <person name="Mondo S."/>
            <person name="Pangilinan J."/>
            <person name="Riley R."/>
            <person name="LaButti K."/>
            <person name="Andreopoulos B."/>
            <person name="Lipzen A."/>
            <person name="Chen C."/>
            <person name="Yan M."/>
            <person name="Daum C."/>
            <person name="Ng V."/>
            <person name="Clum A."/>
            <person name="Steindorff A."/>
            <person name="Ohm R.A."/>
            <person name="Martin F."/>
            <person name="Silar P."/>
            <person name="Natvig D.O."/>
            <person name="Lalanne C."/>
            <person name="Gautier V."/>
            <person name="Ament-Velasquez S.L."/>
            <person name="Kruys A."/>
            <person name="Hutchinson M.I."/>
            <person name="Powell A.J."/>
            <person name="Barry K."/>
            <person name="Miller A.N."/>
            <person name="Grigoriev I.V."/>
            <person name="Debuchy R."/>
            <person name="Gladieux P."/>
            <person name="Hiltunen Thoren M."/>
            <person name="Johannesson H."/>
        </authorList>
    </citation>
    <scope>NUCLEOTIDE SEQUENCE</scope>
    <source>
        <strain evidence="2">PSN309</strain>
    </source>
</reference>
<evidence type="ECO:0000256" key="1">
    <source>
        <dbReference type="SAM" id="SignalP"/>
    </source>
</evidence>
<organism evidence="2 3">
    <name type="scientific">Podospora australis</name>
    <dbReference type="NCBI Taxonomy" id="1536484"/>
    <lineage>
        <taxon>Eukaryota</taxon>
        <taxon>Fungi</taxon>
        <taxon>Dikarya</taxon>
        <taxon>Ascomycota</taxon>
        <taxon>Pezizomycotina</taxon>
        <taxon>Sordariomycetes</taxon>
        <taxon>Sordariomycetidae</taxon>
        <taxon>Sordariales</taxon>
        <taxon>Podosporaceae</taxon>
        <taxon>Podospora</taxon>
    </lineage>
</organism>
<dbReference type="EMBL" id="MU864427">
    <property type="protein sequence ID" value="KAK4186282.1"/>
    <property type="molecule type" value="Genomic_DNA"/>
</dbReference>
<dbReference type="AlphaFoldDB" id="A0AAN6WU27"/>
<name>A0AAN6WU27_9PEZI</name>
<dbReference type="Pfam" id="PF11927">
    <property type="entry name" value="HODM_asu-like"/>
    <property type="match status" value="1"/>
</dbReference>
<feature type="chain" id="PRO_5042890821" evidence="1">
    <location>
        <begin position="20"/>
        <end position="385"/>
    </location>
</feature>
<gene>
    <name evidence="2" type="ORF">QBC35DRAFT_387524</name>
</gene>
<protein>
    <submittedName>
        <fullName evidence="2">Uncharacterized protein</fullName>
    </submittedName>
</protein>
<sequence>MSFLLVVIFLLAVVITAVAGKGLRARRWRTSPPDGFPADEKSHLSKQQTAADQAFALKAGIINGLSSGNPSIQPLLNFDWKTTEPLKLRPFKPKYHITMAIQNSAPSDLIVIDRNYFKAVAYRQVIMKNHPKTVMGCIPSGVAPLQELYSYLLGEYLPTRYPSMFSLSPDRVSFTNKVTGSSYPISPVPSNPEDIMRILGSTIEDDIFLLIQDPETKEHRSVAFICCHPSGFDPAEKLDKVLAAIHGPVPAYEKIGASMERFFAKLEAWRGVKRMNWSLQTHTNLFAPSGNHVHADEEVEEETSVDITSTRFRVELQSLTRLPKTNAICFSFKTFLYPLEEIKDEGLGLDLADAIEGLKAGNAPGMWVYKGSIRWGRAICEYLRS</sequence>
<reference evidence="2" key="2">
    <citation type="submission" date="2023-05" db="EMBL/GenBank/DDBJ databases">
        <authorList>
            <consortium name="Lawrence Berkeley National Laboratory"/>
            <person name="Steindorff A."/>
            <person name="Hensen N."/>
            <person name="Bonometti L."/>
            <person name="Westerberg I."/>
            <person name="Brannstrom I.O."/>
            <person name="Guillou S."/>
            <person name="Cros-Aarteil S."/>
            <person name="Calhoun S."/>
            <person name="Haridas S."/>
            <person name="Kuo A."/>
            <person name="Mondo S."/>
            <person name="Pangilinan J."/>
            <person name="Riley R."/>
            <person name="Labutti K."/>
            <person name="Andreopoulos B."/>
            <person name="Lipzen A."/>
            <person name="Chen C."/>
            <person name="Yanf M."/>
            <person name="Daum C."/>
            <person name="Ng V."/>
            <person name="Clum A."/>
            <person name="Ohm R."/>
            <person name="Martin F."/>
            <person name="Silar P."/>
            <person name="Natvig D."/>
            <person name="Lalanne C."/>
            <person name="Gautier V."/>
            <person name="Ament-Velasquez S.L."/>
            <person name="Kruys A."/>
            <person name="Hutchinson M.I."/>
            <person name="Powell A.J."/>
            <person name="Barry K."/>
            <person name="Miller A.N."/>
            <person name="Grigoriev I.V."/>
            <person name="Debuchy R."/>
            <person name="Gladieux P."/>
            <person name="Thoren M.H."/>
            <person name="Johannesson H."/>
        </authorList>
    </citation>
    <scope>NUCLEOTIDE SEQUENCE</scope>
    <source>
        <strain evidence="2">PSN309</strain>
    </source>
</reference>
<comment type="caution">
    <text evidence="2">The sequence shown here is derived from an EMBL/GenBank/DDBJ whole genome shotgun (WGS) entry which is preliminary data.</text>
</comment>